<evidence type="ECO:0000313" key="10">
    <source>
        <dbReference type="Proteomes" id="UP000178404"/>
    </source>
</evidence>
<protein>
    <recommendedName>
        <fullName evidence="8">Peptidase S8/S53 domain-containing protein</fullName>
    </recommendedName>
</protein>
<evidence type="ECO:0000259" key="8">
    <source>
        <dbReference type="Pfam" id="PF00082"/>
    </source>
</evidence>
<feature type="signal peptide" evidence="7">
    <location>
        <begin position="1"/>
        <end position="24"/>
    </location>
</feature>
<keyword evidence="4 5" id="KW-0720">Serine protease</keyword>
<dbReference type="EMBL" id="MHWA01000001">
    <property type="protein sequence ID" value="OHB02638.1"/>
    <property type="molecule type" value="Genomic_DNA"/>
</dbReference>
<dbReference type="PANTHER" id="PTHR43806:SF11">
    <property type="entry name" value="CEREVISIN-RELATED"/>
    <property type="match status" value="1"/>
</dbReference>
<evidence type="ECO:0000256" key="1">
    <source>
        <dbReference type="ARBA" id="ARBA00011073"/>
    </source>
</evidence>
<keyword evidence="3 5" id="KW-0378">Hydrolase</keyword>
<dbReference type="PROSITE" id="PS51892">
    <property type="entry name" value="SUBTILASE"/>
    <property type="match status" value="1"/>
</dbReference>
<keyword evidence="7" id="KW-0732">Signal</keyword>
<dbReference type="Pfam" id="PF00082">
    <property type="entry name" value="Peptidase_S8"/>
    <property type="match status" value="1"/>
</dbReference>
<dbReference type="Gene3D" id="3.40.50.200">
    <property type="entry name" value="Peptidase S8/S53 domain"/>
    <property type="match status" value="1"/>
</dbReference>
<evidence type="ECO:0000256" key="5">
    <source>
        <dbReference type="PROSITE-ProRule" id="PRU01240"/>
    </source>
</evidence>
<evidence type="ECO:0000256" key="3">
    <source>
        <dbReference type="ARBA" id="ARBA00022801"/>
    </source>
</evidence>
<dbReference type="InterPro" id="IPR000209">
    <property type="entry name" value="Peptidase_S8/S53_dom"/>
</dbReference>
<feature type="active site" description="Charge relay system" evidence="5">
    <location>
        <position position="206"/>
    </location>
</feature>
<dbReference type="SUPFAM" id="SSF52743">
    <property type="entry name" value="Subtilisin-like"/>
    <property type="match status" value="1"/>
</dbReference>
<evidence type="ECO:0000256" key="6">
    <source>
        <dbReference type="SAM" id="MobiDB-lite"/>
    </source>
</evidence>
<feature type="chain" id="PRO_5009584618" description="Peptidase S8/S53 domain-containing protein" evidence="7">
    <location>
        <begin position="25"/>
        <end position="684"/>
    </location>
</feature>
<keyword evidence="2 5" id="KW-0645">Protease</keyword>
<dbReference type="AlphaFoldDB" id="A0A1G2TZC1"/>
<evidence type="ECO:0000256" key="2">
    <source>
        <dbReference type="ARBA" id="ARBA00022670"/>
    </source>
</evidence>
<dbReference type="InterPro" id="IPR017803">
    <property type="entry name" value="CHP03437_C"/>
</dbReference>
<accession>A0A1G2TZC1</accession>
<comment type="caution">
    <text evidence="9">The sequence shown here is derived from an EMBL/GenBank/DDBJ whole genome shotgun (WGS) entry which is preliminary data.</text>
</comment>
<proteinExistence type="inferred from homology"/>
<sequence>MKLIKIAIIFVLSLGVSTHFSLEAASSDESFRKLKAETRGRFIPRAVSGELVLKVRKGETLPAELADAVTRISGDFFKVQTAPGSRADEIIRRCREKKVCGFEDEPNYVFTIPTNQSEESAPPPPSFRTEQNEKQEQQVGPNDPRVPDQWHLKGLLPLWEVIKTTSHKVKLVVLDTGFTPGPEINANYMGSILPDYPDPYDIPLGHGTSVASVMCETTNNGLDGAGVIQSCASLWVIKVARQLTLYNDNGEEIGQTAVVLFEDVIRALDLIKSQTAEDDLVIVNMSFGADFTGYERPQFFIDKMEEMGDRFVFVTSLGNDGKVAEEHYPSAAARDLESVVAVGATDEDGHRAVFSNWSDTIGSRLVYLPGVNILTAGTPQSGLFGVRHGTSFSAPIGSGLLGLIAQAMIDRGVTPTGTEVVRALTDNQPKTPEGLVIPRPWIIAGNITGQKIQGWLSPTINTQRGVVNFGGGDALAPGSLAWVSGLDLQGDQNQTPEVWFGAFRAYVLEASSRSILVQVPTELGVGDYFVSVNRLDGSSRSNEVLVSLGQTAPVVLKRTFGLLFFPSPLGVVTNEKGGLVGDPFFYPLKREEKYTLWCTGLGATVPLVPTGQVSPSEPLAWTSNPVSLRTESGKKVQVDYSGLAPDFVGLFQINFTIPEEVESGLVEIILNAGGEEDKFWTSIK</sequence>
<dbReference type="InterPro" id="IPR036852">
    <property type="entry name" value="Peptidase_S8/S53_dom_sf"/>
</dbReference>
<dbReference type="PANTHER" id="PTHR43806">
    <property type="entry name" value="PEPTIDASE S8"/>
    <property type="match status" value="1"/>
</dbReference>
<reference evidence="9 10" key="1">
    <citation type="journal article" date="2016" name="Nat. Commun.">
        <title>Thousands of microbial genomes shed light on interconnected biogeochemical processes in an aquifer system.</title>
        <authorList>
            <person name="Anantharaman K."/>
            <person name="Brown C.T."/>
            <person name="Hug L.A."/>
            <person name="Sharon I."/>
            <person name="Castelle C.J."/>
            <person name="Probst A.J."/>
            <person name="Thomas B.C."/>
            <person name="Singh A."/>
            <person name="Wilkins M.J."/>
            <person name="Karaoz U."/>
            <person name="Brodie E.L."/>
            <person name="Williams K.H."/>
            <person name="Hubbard S.S."/>
            <person name="Banfield J.F."/>
        </authorList>
    </citation>
    <scope>NUCLEOTIDE SEQUENCE [LARGE SCALE GENOMIC DNA]</scope>
</reference>
<dbReference type="InterPro" id="IPR023828">
    <property type="entry name" value="Peptidase_S8_Ser-AS"/>
</dbReference>
<dbReference type="NCBIfam" id="TIGR03437">
    <property type="entry name" value="Soli_cterm"/>
    <property type="match status" value="1"/>
</dbReference>
<evidence type="ECO:0000313" key="9">
    <source>
        <dbReference type="EMBL" id="OHB02638.1"/>
    </source>
</evidence>
<gene>
    <name evidence="9" type="ORF">A3A90_01770</name>
</gene>
<dbReference type="GO" id="GO:0004252">
    <property type="term" value="F:serine-type endopeptidase activity"/>
    <property type="evidence" value="ECO:0007669"/>
    <property type="project" value="UniProtKB-UniRule"/>
</dbReference>
<feature type="active site" description="Charge relay system" evidence="5">
    <location>
        <position position="391"/>
    </location>
</feature>
<name>A0A1G2TZC1_9BACT</name>
<evidence type="ECO:0000256" key="4">
    <source>
        <dbReference type="ARBA" id="ARBA00022825"/>
    </source>
</evidence>
<dbReference type="GO" id="GO:0006508">
    <property type="term" value="P:proteolysis"/>
    <property type="evidence" value="ECO:0007669"/>
    <property type="project" value="UniProtKB-KW"/>
</dbReference>
<organism evidence="9 10">
    <name type="scientific">Candidatus Zambryskibacteria bacterium RIFCSPLOWO2_01_FULL_35_19</name>
    <dbReference type="NCBI Taxonomy" id="1802757"/>
    <lineage>
        <taxon>Bacteria</taxon>
        <taxon>Candidatus Zambryskiibacteriota</taxon>
    </lineage>
</organism>
<dbReference type="InterPro" id="IPR050131">
    <property type="entry name" value="Peptidase_S8_subtilisin-like"/>
</dbReference>
<dbReference type="PROSITE" id="PS00138">
    <property type="entry name" value="SUBTILASE_SER"/>
    <property type="match status" value="1"/>
</dbReference>
<feature type="region of interest" description="Disordered" evidence="6">
    <location>
        <begin position="112"/>
        <end position="148"/>
    </location>
</feature>
<evidence type="ECO:0000256" key="7">
    <source>
        <dbReference type="SAM" id="SignalP"/>
    </source>
</evidence>
<comment type="similarity">
    <text evidence="1 5">Belongs to the peptidase S8 family.</text>
</comment>
<dbReference type="Proteomes" id="UP000178404">
    <property type="component" value="Unassembled WGS sequence"/>
</dbReference>
<feature type="domain" description="Peptidase S8/S53" evidence="8">
    <location>
        <begin position="167"/>
        <end position="408"/>
    </location>
</feature>
<feature type="active site" description="Charge relay system" evidence="5">
    <location>
        <position position="175"/>
    </location>
</feature>